<protein>
    <submittedName>
        <fullName evidence="2">Extracellular solute-binding protein</fullName>
    </submittedName>
</protein>
<dbReference type="CDD" id="cd13518">
    <property type="entry name" value="PBP2_Fe3_thiamine_like"/>
    <property type="match status" value="1"/>
</dbReference>
<dbReference type="Proteomes" id="UP001374803">
    <property type="component" value="Chromosome"/>
</dbReference>
<reference evidence="2" key="1">
    <citation type="submission" date="2021-12" db="EMBL/GenBank/DDBJ databases">
        <title>Discovery of the Pendulisporaceae a myxobacterial family with distinct sporulation behavior and unique specialized metabolism.</title>
        <authorList>
            <person name="Garcia R."/>
            <person name="Popoff A."/>
            <person name="Bader C.D."/>
            <person name="Loehr J."/>
            <person name="Walesch S."/>
            <person name="Walt C."/>
            <person name="Boldt J."/>
            <person name="Bunk B."/>
            <person name="Haeckl F.J.F.P.J."/>
            <person name="Gunesch A.P."/>
            <person name="Birkelbach J."/>
            <person name="Nuebel U."/>
            <person name="Pietschmann T."/>
            <person name="Bach T."/>
            <person name="Mueller R."/>
        </authorList>
    </citation>
    <scope>NUCLEOTIDE SEQUENCE</scope>
    <source>
        <strain evidence="2">MSr11367</strain>
    </source>
</reference>
<dbReference type="RefSeq" id="WP_394836418.1">
    <property type="nucleotide sequence ID" value="NZ_CP089929.1"/>
</dbReference>
<proteinExistence type="predicted"/>
<dbReference type="PANTHER" id="PTHR30006:SF24">
    <property type="entry name" value="SLL0237 PROTEIN"/>
    <property type="match status" value="1"/>
</dbReference>
<dbReference type="PROSITE" id="PS51257">
    <property type="entry name" value="PROKAR_LIPOPROTEIN"/>
    <property type="match status" value="1"/>
</dbReference>
<evidence type="ECO:0000313" key="3">
    <source>
        <dbReference type="Proteomes" id="UP001374803"/>
    </source>
</evidence>
<gene>
    <name evidence="2" type="ORF">LVJ94_05875</name>
</gene>
<dbReference type="SUPFAM" id="SSF53850">
    <property type="entry name" value="Periplasmic binding protein-like II"/>
    <property type="match status" value="1"/>
</dbReference>
<evidence type="ECO:0000313" key="2">
    <source>
        <dbReference type="EMBL" id="WXB06761.1"/>
    </source>
</evidence>
<keyword evidence="3" id="KW-1185">Reference proteome</keyword>
<dbReference type="PROSITE" id="PS51318">
    <property type="entry name" value="TAT"/>
    <property type="match status" value="1"/>
</dbReference>
<name>A0ABZ2LC40_9BACT</name>
<dbReference type="Pfam" id="PF13343">
    <property type="entry name" value="SBP_bac_6"/>
    <property type="match status" value="1"/>
</dbReference>
<dbReference type="InterPro" id="IPR026045">
    <property type="entry name" value="Ferric-bd"/>
</dbReference>
<organism evidence="2 3">
    <name type="scientific">Pendulispora rubella</name>
    <dbReference type="NCBI Taxonomy" id="2741070"/>
    <lineage>
        <taxon>Bacteria</taxon>
        <taxon>Pseudomonadati</taxon>
        <taxon>Myxococcota</taxon>
        <taxon>Myxococcia</taxon>
        <taxon>Myxococcales</taxon>
        <taxon>Sorangiineae</taxon>
        <taxon>Pendulisporaceae</taxon>
        <taxon>Pendulispora</taxon>
    </lineage>
</organism>
<accession>A0ABZ2LC40</accession>
<evidence type="ECO:0000256" key="1">
    <source>
        <dbReference type="ARBA" id="ARBA00022729"/>
    </source>
</evidence>
<dbReference type="EMBL" id="CP089983">
    <property type="protein sequence ID" value="WXB06761.1"/>
    <property type="molecule type" value="Genomic_DNA"/>
</dbReference>
<dbReference type="Gene3D" id="3.40.190.10">
    <property type="entry name" value="Periplasmic binding protein-like II"/>
    <property type="match status" value="2"/>
</dbReference>
<keyword evidence="1" id="KW-0732">Signal</keyword>
<dbReference type="PANTHER" id="PTHR30006">
    <property type="entry name" value="THIAMINE-BINDING PERIPLASMIC PROTEIN-RELATED"/>
    <property type="match status" value="1"/>
</dbReference>
<sequence>MKATRRDLISGGAVLLGAALAGCKRSSSEAVVYTSVDQVFAEPVFHAIEAKLGLKVRPVFDTEETKSTGVMNRLIAEGSNPQADVFWSGDPVRPLSLAKRGLVEPYASPEATALPAGFRAEDGTWTGIAARARVLLVNTSKITAGERPKSIRDLANPRWKGQIALANPLFGTTTMHVAALASIWGDDALIDFLDAARANGARLASSNGEVKRLVASGEIAFGLTDTDDADEAHKDGASVETVYPDQRDLGTLVIPSAVVRVKGGPHAEGAKRLIDGLLSAETEKQMAESGAHMPLRAGVPVPEGVRRVSDLRAMNVDFAKVADAMDRLQGRLKRWVGL</sequence>
<dbReference type="InterPro" id="IPR006311">
    <property type="entry name" value="TAT_signal"/>
</dbReference>
<dbReference type="PIRSF" id="PIRSF002825">
    <property type="entry name" value="CfbpA"/>
    <property type="match status" value="1"/>
</dbReference>